<dbReference type="Pfam" id="PF05159">
    <property type="entry name" value="Capsule_synth"/>
    <property type="match status" value="1"/>
</dbReference>
<dbReference type="AlphaFoldDB" id="A0A840A689"/>
<accession>A0A840A689</accession>
<gene>
    <name evidence="1" type="ORF">GGQ83_000465</name>
</gene>
<name>A0A840A689_9PROT</name>
<dbReference type="Proteomes" id="UP000553193">
    <property type="component" value="Unassembled WGS sequence"/>
</dbReference>
<dbReference type="GO" id="GO:0015774">
    <property type="term" value="P:polysaccharide transport"/>
    <property type="evidence" value="ECO:0007669"/>
    <property type="project" value="InterPro"/>
</dbReference>
<dbReference type="InterPro" id="IPR007833">
    <property type="entry name" value="Capsule_polysaccharide_synth"/>
</dbReference>
<proteinExistence type="predicted"/>
<dbReference type="GO" id="GO:0000271">
    <property type="term" value="P:polysaccharide biosynthetic process"/>
    <property type="evidence" value="ECO:0007669"/>
    <property type="project" value="InterPro"/>
</dbReference>
<dbReference type="EMBL" id="JACIDJ010000001">
    <property type="protein sequence ID" value="MBB3897039.1"/>
    <property type="molecule type" value="Genomic_DNA"/>
</dbReference>
<reference evidence="1 2" key="1">
    <citation type="submission" date="2020-08" db="EMBL/GenBank/DDBJ databases">
        <title>Genomic Encyclopedia of Type Strains, Phase IV (KMG-IV): sequencing the most valuable type-strain genomes for metagenomic binning, comparative biology and taxonomic classification.</title>
        <authorList>
            <person name="Goeker M."/>
        </authorList>
    </citation>
    <scope>NUCLEOTIDE SEQUENCE [LARGE SCALE GENOMIC DNA]</scope>
    <source>
        <strain evidence="1 2">DSM 19979</strain>
    </source>
</reference>
<evidence type="ECO:0000313" key="1">
    <source>
        <dbReference type="EMBL" id="MBB3897039.1"/>
    </source>
</evidence>
<keyword evidence="2" id="KW-1185">Reference proteome</keyword>
<organism evidence="1 2">
    <name type="scientific">Roseococcus suduntuyensis</name>
    <dbReference type="NCBI Taxonomy" id="455361"/>
    <lineage>
        <taxon>Bacteria</taxon>
        <taxon>Pseudomonadati</taxon>
        <taxon>Pseudomonadota</taxon>
        <taxon>Alphaproteobacteria</taxon>
        <taxon>Acetobacterales</taxon>
        <taxon>Roseomonadaceae</taxon>
        <taxon>Roseococcus</taxon>
    </lineage>
</organism>
<dbReference type="CDD" id="cd16441">
    <property type="entry name" value="beta_Kdo_transferase_KpsS"/>
    <property type="match status" value="1"/>
</dbReference>
<comment type="caution">
    <text evidence="1">The sequence shown here is derived from an EMBL/GenBank/DDBJ whole genome shotgun (WGS) entry which is preliminary data.</text>
</comment>
<protein>
    <submittedName>
        <fullName evidence="1">Capsular polysaccharide export protein</fullName>
    </submittedName>
</protein>
<dbReference type="RefSeq" id="WP_184381984.1">
    <property type="nucleotide sequence ID" value="NZ_JACIDJ010000001.1"/>
</dbReference>
<sequence>MKRFLFLQGPISPFFDQLAAELRRRGHATHRINLCLGDKLFWRGPGAVDFTGTLTDWPRFVSDFLDREAITDLVLLGEQRVYHRIAIGAAQARSIPVAATDYGYLRPDRIILERDGHNAMSHFPREPAEILRLAEASPPLATPSPFRDSFARQASWDMAFHMANLLPWPFRHFETHLLNSPIPIYLGTGVRLALRPLARRLGQRLLDRLPAEAPLFVFAMQMEMDFSLRAYSPFPDQDTPMRETVASFAAHAPPHAHLAFKVHPLDPGLKWWSRRVARMARAAGVAGRVHFVDGVPLGALLARSAGVITVNSTAGMNALEAGKPLLALGEAVYRVPGLTHESGRDRFWTAPEAPDCALFQAFRRAISHHLHVVGGYYDDEALRHAIQGTADRLEAGLPLLGA</sequence>
<evidence type="ECO:0000313" key="2">
    <source>
        <dbReference type="Proteomes" id="UP000553193"/>
    </source>
</evidence>